<dbReference type="NCBIfam" id="TIGR01498">
    <property type="entry name" value="folK"/>
    <property type="match status" value="1"/>
</dbReference>
<reference evidence="14 15" key="2">
    <citation type="submission" date="2006-07" db="EMBL/GenBank/DDBJ databases">
        <title>Sequencing of the draft genome and assembly of Chlorobium ferroxidans DSM 13031.</title>
        <authorList>
            <consortium name="US DOE Joint Genome Institute (JGI-PGF)"/>
            <person name="Copeland A."/>
            <person name="Lucas S."/>
            <person name="Lapidus A."/>
            <person name="Barry K."/>
            <person name="Glavina del Rio T."/>
            <person name="Dalin E."/>
            <person name="Tice H."/>
            <person name="Bruce D."/>
            <person name="Pitluck S."/>
            <person name="Richardson P."/>
        </authorList>
    </citation>
    <scope>NUCLEOTIDE SEQUENCE [LARGE SCALE GENOMIC DNA]</scope>
    <source>
        <strain evidence="14 15">DSM 13031</strain>
    </source>
</reference>
<evidence type="ECO:0000256" key="10">
    <source>
        <dbReference type="ARBA" id="ARBA00029409"/>
    </source>
</evidence>
<evidence type="ECO:0000256" key="1">
    <source>
        <dbReference type="ARBA" id="ARBA00005051"/>
    </source>
</evidence>
<evidence type="ECO:0000256" key="8">
    <source>
        <dbReference type="ARBA" id="ARBA00022840"/>
    </source>
</evidence>
<evidence type="ECO:0000313" key="15">
    <source>
        <dbReference type="Proteomes" id="UP000004162"/>
    </source>
</evidence>
<keyword evidence="8" id="KW-0067">ATP-binding</keyword>
<keyword evidence="7 14" id="KW-0418">Kinase</keyword>
<gene>
    <name evidence="14" type="ORF">CferDRAFT_1051</name>
</gene>
<evidence type="ECO:0000256" key="6">
    <source>
        <dbReference type="ARBA" id="ARBA00022741"/>
    </source>
</evidence>
<dbReference type="GO" id="GO:0003848">
    <property type="term" value="F:2-amino-4-hydroxy-6-hydroxymethyldihydropteridine diphosphokinase activity"/>
    <property type="evidence" value="ECO:0007669"/>
    <property type="project" value="UniProtKB-EC"/>
</dbReference>
<dbReference type="UniPathway" id="UPA00077">
    <property type="reaction ID" value="UER00155"/>
</dbReference>
<comment type="pathway">
    <text evidence="1">Cofactor biosynthesis; tetrahydrofolate biosynthesis; 2-amino-4-hydroxy-6-hydroxymethyl-7,8-dihydropteridine diphosphate from 7,8-dihydroneopterin triphosphate: step 4/4.</text>
</comment>
<dbReference type="AlphaFoldDB" id="Q0YRT5"/>
<keyword evidence="9" id="KW-0289">Folate biosynthesis</keyword>
<dbReference type="PANTHER" id="PTHR43071:SF1">
    <property type="entry name" value="2-AMINO-4-HYDROXY-6-HYDROXYMETHYLDIHYDROPTERIDINE PYROPHOSPHOKINASE"/>
    <property type="match status" value="1"/>
</dbReference>
<keyword evidence="5 14" id="KW-0808">Transferase</keyword>
<comment type="similarity">
    <text evidence="2">Belongs to the HPPK family.</text>
</comment>
<feature type="domain" description="7,8-dihydro-6-hydroxymethylpterin-pyrophosphokinase" evidence="13">
    <location>
        <begin position="20"/>
        <end position="148"/>
    </location>
</feature>
<evidence type="ECO:0000259" key="13">
    <source>
        <dbReference type="Pfam" id="PF01288"/>
    </source>
</evidence>
<evidence type="ECO:0000256" key="11">
    <source>
        <dbReference type="ARBA" id="ARBA00029766"/>
    </source>
</evidence>
<evidence type="ECO:0000256" key="9">
    <source>
        <dbReference type="ARBA" id="ARBA00022909"/>
    </source>
</evidence>
<comment type="caution">
    <text evidence="14">The sequence shown here is derived from an EMBL/GenBank/DDBJ whole genome shotgun (WGS) entry which is preliminary data.</text>
</comment>
<dbReference type="Pfam" id="PF01288">
    <property type="entry name" value="HPPK"/>
    <property type="match status" value="1"/>
</dbReference>
<dbReference type="Gene3D" id="3.30.70.560">
    <property type="entry name" value="7,8-Dihydro-6-hydroxymethylpterin-pyrophosphokinase HPPK"/>
    <property type="match status" value="1"/>
</dbReference>
<comment type="function">
    <text evidence="10">Catalyzes the transfer of pyrophosphate from adenosine triphosphate (ATP) to 6-hydroxymethyl-7,8-dihydropterin, an enzymatic step in folate biosynthesis pathway.</text>
</comment>
<dbReference type="InterPro" id="IPR000550">
    <property type="entry name" value="Hppk"/>
</dbReference>
<evidence type="ECO:0000256" key="5">
    <source>
        <dbReference type="ARBA" id="ARBA00022679"/>
    </source>
</evidence>
<dbReference type="PANTHER" id="PTHR43071">
    <property type="entry name" value="2-AMINO-4-HYDROXY-6-HYDROXYMETHYLDIHYDROPTERIDINE PYROPHOSPHOKINASE"/>
    <property type="match status" value="1"/>
</dbReference>
<reference evidence="14 15" key="1">
    <citation type="submission" date="2006-07" db="EMBL/GenBank/DDBJ databases">
        <title>Annotation of the draft genome assembly of Chlorobium ferroxidans DSM 13031.</title>
        <authorList>
            <consortium name="US DOE Joint Genome Institute (JGI-ORNL)"/>
            <person name="Larimer F."/>
            <person name="Land M."/>
            <person name="Hauser L."/>
        </authorList>
    </citation>
    <scope>NUCLEOTIDE SEQUENCE [LARGE SCALE GENOMIC DNA]</scope>
    <source>
        <strain evidence="14 15">DSM 13031</strain>
    </source>
</reference>
<evidence type="ECO:0000256" key="12">
    <source>
        <dbReference type="ARBA" id="ARBA00033413"/>
    </source>
</evidence>
<evidence type="ECO:0000256" key="7">
    <source>
        <dbReference type="ARBA" id="ARBA00022777"/>
    </source>
</evidence>
<protein>
    <recommendedName>
        <fullName evidence="4">2-amino-4-hydroxy-6-hydroxymethyldihydropteridine pyrophosphokinase</fullName>
        <ecNumber evidence="3">2.7.6.3</ecNumber>
    </recommendedName>
    <alternativeName>
        <fullName evidence="11">6-hydroxymethyl-7,8-dihydropterin pyrophosphokinase</fullName>
    </alternativeName>
    <alternativeName>
        <fullName evidence="12">7,8-dihydro-6-hydroxymethylpterin-pyrophosphokinase</fullName>
    </alternativeName>
</protein>
<dbReference type="EC" id="2.7.6.3" evidence="3"/>
<evidence type="ECO:0000256" key="2">
    <source>
        <dbReference type="ARBA" id="ARBA00005810"/>
    </source>
</evidence>
<name>Q0YRT5_9CHLB</name>
<dbReference type="CDD" id="cd00483">
    <property type="entry name" value="HPPK"/>
    <property type="match status" value="1"/>
</dbReference>
<sequence>MPRLITRHPVTDTMTPHKVFIGIGSNIGDRLHHLQEAVDRVSLLENTAVVKVSHVYMTEPVGEAGQNRFYNGVVLLDTALAPEELRRQCKIIEQELGRPETYPRWSPRVIDLDILLYDDLVISTPALTIPHPELHCRKFVLLPMLDIANPLYPATGENTLQLLDRCIDRSVLIRVRESIRV</sequence>
<dbReference type="InterPro" id="IPR035907">
    <property type="entry name" value="Hppk_sf"/>
</dbReference>
<dbReference type="GO" id="GO:0016301">
    <property type="term" value="F:kinase activity"/>
    <property type="evidence" value="ECO:0007669"/>
    <property type="project" value="UniProtKB-KW"/>
</dbReference>
<dbReference type="SUPFAM" id="SSF55083">
    <property type="entry name" value="6-hydroxymethyl-7,8-dihydropterin pyrophosphokinase, HPPK"/>
    <property type="match status" value="1"/>
</dbReference>
<proteinExistence type="inferred from homology"/>
<evidence type="ECO:0000313" key="14">
    <source>
        <dbReference type="EMBL" id="EAT59052.1"/>
    </source>
</evidence>
<organism evidence="14 15">
    <name type="scientific">Chlorobium ferrooxidans DSM 13031</name>
    <dbReference type="NCBI Taxonomy" id="377431"/>
    <lineage>
        <taxon>Bacteria</taxon>
        <taxon>Pseudomonadati</taxon>
        <taxon>Chlorobiota</taxon>
        <taxon>Chlorobiia</taxon>
        <taxon>Chlorobiales</taxon>
        <taxon>Chlorobiaceae</taxon>
        <taxon>Chlorobium/Pelodictyon group</taxon>
        <taxon>Chlorobium</taxon>
    </lineage>
</organism>
<dbReference type="GO" id="GO:0046656">
    <property type="term" value="P:folic acid biosynthetic process"/>
    <property type="evidence" value="ECO:0007669"/>
    <property type="project" value="UniProtKB-KW"/>
</dbReference>
<keyword evidence="6" id="KW-0547">Nucleotide-binding</keyword>
<keyword evidence="15" id="KW-1185">Reference proteome</keyword>
<dbReference type="Proteomes" id="UP000004162">
    <property type="component" value="Unassembled WGS sequence"/>
</dbReference>
<evidence type="ECO:0000256" key="4">
    <source>
        <dbReference type="ARBA" id="ARBA00016218"/>
    </source>
</evidence>
<accession>Q0YRT5</accession>
<dbReference type="EMBL" id="AASE01000008">
    <property type="protein sequence ID" value="EAT59052.1"/>
    <property type="molecule type" value="Genomic_DNA"/>
</dbReference>
<dbReference type="GO" id="GO:0005524">
    <property type="term" value="F:ATP binding"/>
    <property type="evidence" value="ECO:0007669"/>
    <property type="project" value="UniProtKB-KW"/>
</dbReference>
<evidence type="ECO:0000256" key="3">
    <source>
        <dbReference type="ARBA" id="ARBA00013253"/>
    </source>
</evidence>
<dbReference type="GO" id="GO:0046654">
    <property type="term" value="P:tetrahydrofolate biosynthetic process"/>
    <property type="evidence" value="ECO:0007669"/>
    <property type="project" value="UniProtKB-UniPathway"/>
</dbReference>